<reference evidence="4" key="1">
    <citation type="journal article" date="2019" name="Int. J. Syst. Evol. Microbiol.">
        <title>The Global Catalogue of Microorganisms (GCM) 10K type strain sequencing project: providing services to taxonomists for standard genome sequencing and annotation.</title>
        <authorList>
            <consortium name="The Broad Institute Genomics Platform"/>
            <consortium name="The Broad Institute Genome Sequencing Center for Infectious Disease"/>
            <person name="Wu L."/>
            <person name="Ma J."/>
        </authorList>
    </citation>
    <scope>NUCLEOTIDE SEQUENCE [LARGE SCALE GENOMIC DNA]</scope>
    <source>
        <strain evidence="4">JCM 17688</strain>
    </source>
</reference>
<organism evidence="3 4">
    <name type="scientific">Tsukamurella soli</name>
    <dbReference type="NCBI Taxonomy" id="644556"/>
    <lineage>
        <taxon>Bacteria</taxon>
        <taxon>Bacillati</taxon>
        <taxon>Actinomycetota</taxon>
        <taxon>Actinomycetes</taxon>
        <taxon>Mycobacteriales</taxon>
        <taxon>Tsukamurellaceae</taxon>
        <taxon>Tsukamurella</taxon>
    </lineage>
</organism>
<comment type="caution">
    <text evidence="3">The sequence shown here is derived from an EMBL/GenBank/DDBJ whole genome shotgun (WGS) entry which is preliminary data.</text>
</comment>
<gene>
    <name evidence="3" type="ORF">GCM10023147_10770</name>
</gene>
<dbReference type="EMBL" id="BAABFR010000011">
    <property type="protein sequence ID" value="GAA4386942.1"/>
    <property type="molecule type" value="Genomic_DNA"/>
</dbReference>
<evidence type="ECO:0000256" key="1">
    <source>
        <dbReference type="SAM" id="MobiDB-lite"/>
    </source>
</evidence>
<keyword evidence="4" id="KW-1185">Reference proteome</keyword>
<evidence type="ECO:0000313" key="3">
    <source>
        <dbReference type="EMBL" id="GAA4386942.1"/>
    </source>
</evidence>
<feature type="transmembrane region" description="Helical" evidence="2">
    <location>
        <begin position="32"/>
        <end position="50"/>
    </location>
</feature>
<accession>A0ABP8J8N5</accession>
<keyword evidence="2" id="KW-0812">Transmembrane</keyword>
<sequence length="156" mass="17127">MILFVVIAAIVCLLMGWWQWDRYQSSSGTGQNLGYALQWPLFAVACIWGYRRFVQLEAEQAEEDAVLAAHADPETDHDAADVATPAPSAVADDAAVRRVAMRRAQAPLSEIPADFLPGRAAPSAPADPDRGDETQDDYNRMLAELAASDARQERQR</sequence>
<feature type="compositionally biased region" description="Low complexity" evidence="1">
    <location>
        <begin position="117"/>
        <end position="126"/>
    </location>
</feature>
<feature type="region of interest" description="Disordered" evidence="1">
    <location>
        <begin position="110"/>
        <end position="156"/>
    </location>
</feature>
<keyword evidence="2" id="KW-0472">Membrane</keyword>
<evidence type="ECO:0000256" key="2">
    <source>
        <dbReference type="SAM" id="Phobius"/>
    </source>
</evidence>
<feature type="compositionally biased region" description="Basic and acidic residues" evidence="1">
    <location>
        <begin position="127"/>
        <end position="139"/>
    </location>
</feature>
<evidence type="ECO:0000313" key="4">
    <source>
        <dbReference type="Proteomes" id="UP001500635"/>
    </source>
</evidence>
<evidence type="ECO:0008006" key="5">
    <source>
        <dbReference type="Google" id="ProtNLM"/>
    </source>
</evidence>
<keyword evidence="2" id="KW-1133">Transmembrane helix</keyword>
<protein>
    <recommendedName>
        <fullName evidence="5">DNA-binding transcriptional regulator of glucitol operon</fullName>
    </recommendedName>
</protein>
<dbReference type="Proteomes" id="UP001500635">
    <property type="component" value="Unassembled WGS sequence"/>
</dbReference>
<proteinExistence type="predicted"/>
<name>A0ABP8J8N5_9ACTN</name>